<evidence type="ECO:0000313" key="2">
    <source>
        <dbReference type="EMBL" id="KAL3766986.1"/>
    </source>
</evidence>
<evidence type="ECO:0000259" key="1">
    <source>
        <dbReference type="Pfam" id="PF01636"/>
    </source>
</evidence>
<name>A0ABD3MYF3_9STRA</name>
<evidence type="ECO:0000313" key="3">
    <source>
        <dbReference type="Proteomes" id="UP001530400"/>
    </source>
</evidence>
<dbReference type="EMBL" id="JALLPJ020001375">
    <property type="protein sequence ID" value="KAL3766986.1"/>
    <property type="molecule type" value="Genomic_DNA"/>
</dbReference>
<comment type="caution">
    <text evidence="2">The sequence shown here is derived from an EMBL/GenBank/DDBJ whole genome shotgun (WGS) entry which is preliminary data.</text>
</comment>
<dbReference type="AlphaFoldDB" id="A0ABD3MYF3"/>
<keyword evidence="3" id="KW-1185">Reference proteome</keyword>
<accession>A0ABD3MYF3</accession>
<dbReference type="Proteomes" id="UP001530400">
    <property type="component" value="Unassembled WGS sequence"/>
</dbReference>
<feature type="domain" description="Aminoglycoside phosphotransferase" evidence="1">
    <location>
        <begin position="370"/>
        <end position="462"/>
    </location>
</feature>
<protein>
    <recommendedName>
        <fullName evidence="1">Aminoglycoside phosphotransferase domain-containing protein</fullName>
    </recommendedName>
</protein>
<organism evidence="2 3">
    <name type="scientific">Cyclotella atomus</name>
    <dbReference type="NCBI Taxonomy" id="382360"/>
    <lineage>
        <taxon>Eukaryota</taxon>
        <taxon>Sar</taxon>
        <taxon>Stramenopiles</taxon>
        <taxon>Ochrophyta</taxon>
        <taxon>Bacillariophyta</taxon>
        <taxon>Coscinodiscophyceae</taxon>
        <taxon>Thalassiosirophycidae</taxon>
        <taxon>Stephanodiscales</taxon>
        <taxon>Stephanodiscaceae</taxon>
        <taxon>Cyclotella</taxon>
    </lineage>
</organism>
<dbReference type="InterPro" id="IPR002575">
    <property type="entry name" value="Aminoglycoside_PTrfase"/>
</dbReference>
<reference evidence="2 3" key="1">
    <citation type="submission" date="2024-10" db="EMBL/GenBank/DDBJ databases">
        <title>Updated reference genomes for cyclostephanoid diatoms.</title>
        <authorList>
            <person name="Roberts W.R."/>
            <person name="Alverson A.J."/>
        </authorList>
    </citation>
    <scope>NUCLEOTIDE SEQUENCE [LARGE SCALE GENOMIC DNA]</scope>
    <source>
        <strain evidence="2 3">AJA010-31</strain>
    </source>
</reference>
<dbReference type="Gene3D" id="3.90.1200.10">
    <property type="match status" value="1"/>
</dbReference>
<sequence length="552" mass="62501">MPSSIVTLELSSCNELVSAQQQMYELTVSSISIRTDIDETGSSPGKAPIISGGCKSLSFRIAASENSSDPPIQFTNVITAQIQSSSNKLILRQWKRGACWWNCNTNNNRLISNITRGATFLSGETEQTEEDSTTLLMAKAEVEGYRVANLAFRDEDVYIAQVLYFSHDELHPAALNIASDKDGDIASNTTDDGFIEPWAILSYFEHGTCTPRNSVSTTSCINEIRLKDDLSFSMQLETPTTNTNDSPECTMCSYYPTTMIKTRHEFGFDEPHPRHGRVPADECLGYVKMILRDVVFPLQRYFFLTQRTDIDRFDLASLSCLHRVQCGDNASAMEPKAFQYLDMVSLCNHALDGLSSSSKYNENRTRVILEMLKQCVTTLQNEWIDLESIDSLPPVLCHMDLQPQNLAFRHEAISTQLNANHEADSCKVAAVMDWEEACYADPRFELILICRKVLTNREQAEMVWQLFSEQVQVWKQEIMRRNHGHEIGWNAGPLEPWLKLECVHSLCTLVIQLLDSVGGGRSPWETKTDLLEKINRERQRLVIMGWAFCDVK</sequence>
<gene>
    <name evidence="2" type="ORF">ACHAWO_004960</name>
</gene>
<dbReference type="InterPro" id="IPR011009">
    <property type="entry name" value="Kinase-like_dom_sf"/>
</dbReference>
<dbReference type="SUPFAM" id="SSF56112">
    <property type="entry name" value="Protein kinase-like (PK-like)"/>
    <property type="match status" value="1"/>
</dbReference>
<dbReference type="Pfam" id="PF01636">
    <property type="entry name" value="APH"/>
    <property type="match status" value="1"/>
</dbReference>
<proteinExistence type="predicted"/>